<comment type="caution">
    <text evidence="5">The sequence shown here is derived from an EMBL/GenBank/DDBJ whole genome shotgun (WGS) entry which is preliminary data.</text>
</comment>
<accession>A0A8J2FN23</accession>
<evidence type="ECO:0000256" key="1">
    <source>
        <dbReference type="PROSITE-ProRule" id="PRU00473"/>
    </source>
</evidence>
<evidence type="ECO:0000259" key="4">
    <source>
        <dbReference type="PROSITE" id="PS51123"/>
    </source>
</evidence>
<keyword evidence="6" id="KW-1185">Reference proteome</keyword>
<dbReference type="PROSITE" id="PS51123">
    <property type="entry name" value="OMPA_2"/>
    <property type="match status" value="1"/>
</dbReference>
<proteinExistence type="predicted"/>
<keyword evidence="5" id="KW-0966">Cell projection</keyword>
<dbReference type="EMBL" id="CAJNOB010000004">
    <property type="protein sequence ID" value="CAF0692454.1"/>
    <property type="molecule type" value="Genomic_DNA"/>
</dbReference>
<dbReference type="InterPro" id="IPR050330">
    <property type="entry name" value="Bact_OuterMem_StrucFunc"/>
</dbReference>
<feature type="coiled-coil region" evidence="2">
    <location>
        <begin position="78"/>
        <end position="126"/>
    </location>
</feature>
<gene>
    <name evidence="5" type="ORF">MPNT_120023</name>
</gene>
<keyword evidence="3" id="KW-1133">Transmembrane helix</keyword>
<keyword evidence="2" id="KW-0175">Coiled coil</keyword>
<feature type="domain" description="OmpA-like" evidence="4">
    <location>
        <begin position="176"/>
        <end position="302"/>
    </location>
</feature>
<dbReference type="AlphaFoldDB" id="A0A8J2FN23"/>
<organism evidence="5 6">
    <name type="scientific">Candidatus Methylacidithermus pantelleriae</name>
    <dbReference type="NCBI Taxonomy" id="2744239"/>
    <lineage>
        <taxon>Bacteria</taxon>
        <taxon>Pseudomonadati</taxon>
        <taxon>Verrucomicrobiota</taxon>
        <taxon>Methylacidiphilae</taxon>
        <taxon>Methylacidiphilales</taxon>
        <taxon>Methylacidiphilaceae</taxon>
        <taxon>Candidatus Methylacidithermus</taxon>
    </lineage>
</organism>
<name>A0A8J2FN23_9BACT</name>
<dbReference type="PANTHER" id="PTHR30329">
    <property type="entry name" value="STATOR ELEMENT OF FLAGELLAR MOTOR COMPLEX"/>
    <property type="match status" value="1"/>
</dbReference>
<keyword evidence="3" id="KW-0812">Transmembrane</keyword>
<dbReference type="Gene3D" id="3.30.1330.60">
    <property type="entry name" value="OmpA-like domain"/>
    <property type="match status" value="1"/>
</dbReference>
<dbReference type="PANTHER" id="PTHR30329:SF21">
    <property type="entry name" value="LIPOPROTEIN YIAD-RELATED"/>
    <property type="match status" value="1"/>
</dbReference>
<protein>
    <submittedName>
        <fullName evidence="5">Flagellar motor rotation protein MotB</fullName>
    </submittedName>
</protein>
<dbReference type="CDD" id="cd07185">
    <property type="entry name" value="OmpA_C-like"/>
    <property type="match status" value="1"/>
</dbReference>
<dbReference type="Proteomes" id="UP000663859">
    <property type="component" value="Unassembled WGS sequence"/>
</dbReference>
<dbReference type="InterPro" id="IPR006665">
    <property type="entry name" value="OmpA-like"/>
</dbReference>
<dbReference type="Pfam" id="PF00691">
    <property type="entry name" value="OmpA"/>
    <property type="match status" value="1"/>
</dbReference>
<dbReference type="InterPro" id="IPR036737">
    <property type="entry name" value="OmpA-like_sf"/>
</dbReference>
<dbReference type="GO" id="GO:0016020">
    <property type="term" value="C:membrane"/>
    <property type="evidence" value="ECO:0007669"/>
    <property type="project" value="UniProtKB-UniRule"/>
</dbReference>
<evidence type="ECO:0000256" key="2">
    <source>
        <dbReference type="SAM" id="Coils"/>
    </source>
</evidence>
<evidence type="ECO:0000313" key="6">
    <source>
        <dbReference type="Proteomes" id="UP000663859"/>
    </source>
</evidence>
<keyword evidence="5" id="KW-0282">Flagellum</keyword>
<feature type="transmembrane region" description="Helical" evidence="3">
    <location>
        <begin position="40"/>
        <end position="62"/>
    </location>
</feature>
<keyword evidence="5" id="KW-0969">Cilium</keyword>
<dbReference type="SUPFAM" id="SSF103088">
    <property type="entry name" value="OmpA-like"/>
    <property type="match status" value="1"/>
</dbReference>
<evidence type="ECO:0000313" key="5">
    <source>
        <dbReference type="EMBL" id="CAF0692454.1"/>
    </source>
</evidence>
<evidence type="ECO:0000256" key="3">
    <source>
        <dbReference type="SAM" id="Phobius"/>
    </source>
</evidence>
<reference evidence="5" key="1">
    <citation type="submission" date="2021-02" db="EMBL/GenBank/DDBJ databases">
        <authorList>
            <person name="Cremers G."/>
            <person name="Picone N."/>
        </authorList>
    </citation>
    <scope>NUCLEOTIDE SEQUENCE</scope>
    <source>
        <strain evidence="5">PQ17</strain>
    </source>
</reference>
<dbReference type="RefSeq" id="WP_174582798.1">
    <property type="nucleotide sequence ID" value="NZ_CAJNOB010000004.1"/>
</dbReference>
<keyword evidence="1 3" id="KW-0472">Membrane</keyword>
<sequence length="307" mass="34537">MSEPLRLPDSEDHDPAKSWLTIARPATPRRWLVAFSWSGAGAWMLFLGLTAFLVTIAAYSFLGYRKMEQRTRSLAEDNLLLLRDNQRLRSEVDKLQSELAKAGSLLRTEEALLERTAQTLRSVQEREEKRGGALGLAQDQERSRAIAYGRALERAKKLQTWVSEKHLTGISVGVVQDKVRMTLAQELLFRSGETRPHAEGIRLLRELSAVVQPLENDEELWVVAHTDSLPPSSWAQPTFPSNWEVSSHRAASVARLLATEGHFPTGRLVALGCAEGRPVAPNDTPDGRKWNRRIVLWILRSPLSERP</sequence>